<accession>A0A2H1V3D0</accession>
<reference evidence="1" key="1">
    <citation type="submission" date="2016-07" db="EMBL/GenBank/DDBJ databases">
        <authorList>
            <person name="Bretaudeau A."/>
        </authorList>
    </citation>
    <scope>NUCLEOTIDE SEQUENCE</scope>
    <source>
        <strain evidence="1">Rice</strain>
        <tissue evidence="1">Whole body</tissue>
    </source>
</reference>
<gene>
    <name evidence="1" type="ORF">SFRICE_013038</name>
</gene>
<sequence>MNCCSLISLKLEINWTDLAVFGLELFMKVRIQKMVLISDFNHDRPIAGQWCPYPPSTPLCIELSAAYSCHRCRVRPGISFWAIGEGSCSGIGDGEDWEEGNWASGNLTHTTKHKANVVSRRFSMRPWYHSGRAGPFVPKHDSPTLKITFNIVQ</sequence>
<proteinExistence type="predicted"/>
<protein>
    <submittedName>
        <fullName evidence="1">SFRICE_013038</fullName>
    </submittedName>
</protein>
<organism evidence="1">
    <name type="scientific">Spodoptera frugiperda</name>
    <name type="common">Fall armyworm</name>
    <dbReference type="NCBI Taxonomy" id="7108"/>
    <lineage>
        <taxon>Eukaryota</taxon>
        <taxon>Metazoa</taxon>
        <taxon>Ecdysozoa</taxon>
        <taxon>Arthropoda</taxon>
        <taxon>Hexapoda</taxon>
        <taxon>Insecta</taxon>
        <taxon>Pterygota</taxon>
        <taxon>Neoptera</taxon>
        <taxon>Endopterygota</taxon>
        <taxon>Lepidoptera</taxon>
        <taxon>Glossata</taxon>
        <taxon>Ditrysia</taxon>
        <taxon>Noctuoidea</taxon>
        <taxon>Noctuidae</taxon>
        <taxon>Amphipyrinae</taxon>
        <taxon>Spodoptera</taxon>
    </lineage>
</organism>
<dbReference type="EMBL" id="ODYU01000486">
    <property type="protein sequence ID" value="SOQ35350.1"/>
    <property type="molecule type" value="Genomic_DNA"/>
</dbReference>
<dbReference type="AlphaFoldDB" id="A0A2H1V3D0"/>
<evidence type="ECO:0000313" key="1">
    <source>
        <dbReference type="EMBL" id="SOQ35350.1"/>
    </source>
</evidence>
<name>A0A2H1V3D0_SPOFR</name>